<organism evidence="3 4">
    <name type="scientific">Gracilibacillus xinjiangensis</name>
    <dbReference type="NCBI Taxonomy" id="1193282"/>
    <lineage>
        <taxon>Bacteria</taxon>
        <taxon>Bacillati</taxon>
        <taxon>Bacillota</taxon>
        <taxon>Bacilli</taxon>
        <taxon>Bacillales</taxon>
        <taxon>Bacillaceae</taxon>
        <taxon>Gracilibacillus</taxon>
    </lineage>
</organism>
<dbReference type="Gene3D" id="3.40.50.1400">
    <property type="match status" value="2"/>
</dbReference>
<dbReference type="Proteomes" id="UP001595882">
    <property type="component" value="Unassembled WGS sequence"/>
</dbReference>
<dbReference type="CDD" id="cd03414">
    <property type="entry name" value="CbiX_SirB_C"/>
    <property type="match status" value="1"/>
</dbReference>
<comment type="caution">
    <text evidence="3">The sequence shown here is derived from an EMBL/GenBank/DDBJ whole genome shotgun (WGS) entry which is preliminary data.</text>
</comment>
<keyword evidence="1" id="KW-0479">Metal-binding</keyword>
<dbReference type="SUPFAM" id="SSF53800">
    <property type="entry name" value="Chelatase"/>
    <property type="match status" value="1"/>
</dbReference>
<evidence type="ECO:0000256" key="2">
    <source>
        <dbReference type="ARBA" id="ARBA00023239"/>
    </source>
</evidence>
<dbReference type="EMBL" id="JBHSDT010000008">
    <property type="protein sequence ID" value="MFC4404773.1"/>
    <property type="molecule type" value="Genomic_DNA"/>
</dbReference>
<reference evidence="4" key="1">
    <citation type="journal article" date="2019" name="Int. J. Syst. Evol. Microbiol.">
        <title>The Global Catalogue of Microorganisms (GCM) 10K type strain sequencing project: providing services to taxonomists for standard genome sequencing and annotation.</title>
        <authorList>
            <consortium name="The Broad Institute Genomics Platform"/>
            <consortium name="The Broad Institute Genome Sequencing Center for Infectious Disease"/>
            <person name="Wu L."/>
            <person name="Ma J."/>
        </authorList>
    </citation>
    <scope>NUCLEOTIDE SEQUENCE [LARGE SCALE GENOMIC DNA]</scope>
    <source>
        <strain evidence="4">CCUG 37865</strain>
    </source>
</reference>
<dbReference type="PANTHER" id="PTHR33542:SF3">
    <property type="entry name" value="SIROHYDROCHLORIN FERROCHELATASE, CHLOROPLASTIC"/>
    <property type="match status" value="1"/>
</dbReference>
<protein>
    <submittedName>
        <fullName evidence="3">Sirohydrochlorin chelatase</fullName>
    </submittedName>
</protein>
<dbReference type="RefSeq" id="WP_390253733.1">
    <property type="nucleotide sequence ID" value="NZ_JBHSDT010000008.1"/>
</dbReference>
<evidence type="ECO:0000313" key="3">
    <source>
        <dbReference type="EMBL" id="MFC4404773.1"/>
    </source>
</evidence>
<evidence type="ECO:0000256" key="1">
    <source>
        <dbReference type="ARBA" id="ARBA00022723"/>
    </source>
</evidence>
<keyword evidence="2" id="KW-0456">Lyase</keyword>
<accession>A0ABV8X0D4</accession>
<keyword evidence="4" id="KW-1185">Reference proteome</keyword>
<evidence type="ECO:0000313" key="4">
    <source>
        <dbReference type="Proteomes" id="UP001595882"/>
    </source>
</evidence>
<dbReference type="CDD" id="cd03416">
    <property type="entry name" value="CbiX_SirB_N"/>
    <property type="match status" value="1"/>
</dbReference>
<dbReference type="PANTHER" id="PTHR33542">
    <property type="entry name" value="SIROHYDROCHLORIN FERROCHELATASE, CHLOROPLASTIC"/>
    <property type="match status" value="1"/>
</dbReference>
<gene>
    <name evidence="3" type="ORF">ACFOY7_17015</name>
</gene>
<dbReference type="InterPro" id="IPR050963">
    <property type="entry name" value="Sirohydro_Cobaltochel/CbiX"/>
</dbReference>
<proteinExistence type="predicted"/>
<sequence length="252" mass="28610">MEAVIYICHGSRLKKSKTESFELIDRVKQKVDIPIQEACFLELQEPDLAQTVSKVVASGATKVTILPVLLLTAGHAKVDIPEMIEKEVKKYPKIDFHYGRPIDVDTKMIKAVKDHIEKVTDNVEHYDILFVGRGSSDPQTLEDTGAIVSLLRREYPRNNIEKCFLAASEPKFESFLAEKVNVQKKSVLIVPYLLFTGLLIKGIKEYIEQFSLEEDQEILISEYLGHHENVVSVLKDRVEEAREESKLIATVD</sequence>
<dbReference type="InterPro" id="IPR002762">
    <property type="entry name" value="CbiX-like"/>
</dbReference>
<name>A0ABV8X0D4_9BACI</name>
<dbReference type="Pfam" id="PF01903">
    <property type="entry name" value="CbiX"/>
    <property type="match status" value="2"/>
</dbReference>